<dbReference type="InterPro" id="IPR018201">
    <property type="entry name" value="Ketoacyl_synth_AS"/>
</dbReference>
<dbReference type="Gene3D" id="3.40.47.10">
    <property type="match status" value="1"/>
</dbReference>
<dbReference type="InterPro" id="IPR000873">
    <property type="entry name" value="AMP-dep_synth/lig_dom"/>
</dbReference>
<dbReference type="InterPro" id="IPR014031">
    <property type="entry name" value="Ketoacyl_synth_C"/>
</dbReference>
<dbReference type="InterPro" id="IPR020806">
    <property type="entry name" value="PKS_PP-bd"/>
</dbReference>
<dbReference type="PROSITE" id="PS52004">
    <property type="entry name" value="KS3_2"/>
    <property type="match status" value="1"/>
</dbReference>
<dbReference type="Pfam" id="PF00501">
    <property type="entry name" value="AMP-binding"/>
    <property type="match status" value="1"/>
</dbReference>
<dbReference type="SUPFAM" id="SSF53901">
    <property type="entry name" value="Thiolase-like"/>
    <property type="match status" value="1"/>
</dbReference>
<dbReference type="SUPFAM" id="SSF47336">
    <property type="entry name" value="ACP-like"/>
    <property type="match status" value="2"/>
</dbReference>
<dbReference type="PROSITE" id="PS00455">
    <property type="entry name" value="AMP_BINDING"/>
    <property type="match status" value="1"/>
</dbReference>
<dbReference type="CDD" id="cd05930">
    <property type="entry name" value="A_NRPS"/>
    <property type="match status" value="1"/>
</dbReference>
<feature type="domain" description="Carrier" evidence="4">
    <location>
        <begin position="719"/>
        <end position="796"/>
    </location>
</feature>
<feature type="domain" description="Carrier" evidence="4">
    <location>
        <begin position="1421"/>
        <end position="1498"/>
    </location>
</feature>
<keyword evidence="2" id="KW-0597">Phosphoprotein</keyword>
<evidence type="ECO:0008006" key="8">
    <source>
        <dbReference type="Google" id="ProtNLM"/>
    </source>
</evidence>
<dbReference type="InterPro" id="IPR036736">
    <property type="entry name" value="ACP-like_sf"/>
</dbReference>
<evidence type="ECO:0000259" key="4">
    <source>
        <dbReference type="PROSITE" id="PS50075"/>
    </source>
</evidence>
<gene>
    <name evidence="6" type="ORF">GCM10023189_40270</name>
</gene>
<dbReference type="Pfam" id="PF00109">
    <property type="entry name" value="ketoacyl-synt"/>
    <property type="match status" value="1"/>
</dbReference>
<dbReference type="InterPro" id="IPR042099">
    <property type="entry name" value="ANL_N_sf"/>
</dbReference>
<dbReference type="PANTHER" id="PTHR43775">
    <property type="entry name" value="FATTY ACID SYNTHASE"/>
    <property type="match status" value="1"/>
</dbReference>
<dbReference type="Gene3D" id="3.30.300.30">
    <property type="match status" value="1"/>
</dbReference>
<dbReference type="Pfam" id="PF00550">
    <property type="entry name" value="PP-binding"/>
    <property type="match status" value="2"/>
</dbReference>
<dbReference type="SMART" id="SM00825">
    <property type="entry name" value="PKS_KS"/>
    <property type="match status" value="1"/>
</dbReference>
<dbReference type="PROSITE" id="PS00012">
    <property type="entry name" value="PHOSPHOPANTETHEINE"/>
    <property type="match status" value="1"/>
</dbReference>
<dbReference type="InterPro" id="IPR020841">
    <property type="entry name" value="PKS_Beta-ketoAc_synthase_dom"/>
</dbReference>
<keyword evidence="1" id="KW-0596">Phosphopantetheine</keyword>
<dbReference type="InterPro" id="IPR014030">
    <property type="entry name" value="Ketoacyl_synth_N"/>
</dbReference>
<dbReference type="EMBL" id="BAABHD010000072">
    <property type="protein sequence ID" value="GAA4462937.1"/>
    <property type="molecule type" value="Genomic_DNA"/>
</dbReference>
<dbReference type="InterPro" id="IPR009081">
    <property type="entry name" value="PP-bd_ACP"/>
</dbReference>
<sequence>MNKVYAMTLPSVCMPEIEHAGVYDHVEIVLGSKVTKKVESFCAKHSADTDTVILSAFFALLVKYLDARKTILHVLIDSRSLILTLQNAQQNNFCWLIDSLNGQLRGKQSISSSSDVAYPFVFVADNQSIENNAGIITLVAEPEDGGKAKMVFDKTAVPRWYVQQWAKHLAQLLYRLCDHPYKSLPEIELLSEKEQRQLLTLAEGPKIDYPTDTIYQLFEKQVAASPDRIAVKGNSIYGESISIPYRQLHQQVEALASKIQGMVMAGRQAIGVYLPRSVESLICLLAIAKTGGLYVPLDAAFPLTYVKQIADDAGLKIIVSSKVHEKDAASLANELICIDGEYETTMPPAPQANITIDSLLLIMYTSGSTGKPKGVMHVQRQVVNRLHWMWKDYPFKATDILGQRSSVNVMPCMWEMLGGLLKGITTVIIPTELQREPKAFAQFIFEHRISFITLNPSLLKAVLQYDECAVLLASLRIVIVGGEILQHQLLCRFRDRIPQATLVNDFGATEVNTILHAAFTPSQPLDQVNPAAGRPISNISAYILGKDMQLLPPGMPGELCVSGHSMATGYYKNEDQTKKRFPVHPLLGRLYRTGDMGMVLPGGQIEMKGRLDGAIKINGFLVETTQIEHAVQDIPGVKKCAVVARTLKSGKHQLHAFVETIDGNSLLGLRQQLGEMLPWYMLPAAFHFMQVLPLRPNGKTDRVTLLEMTDIQPIQSNMEEERSVLQTIYRYVAAILEIQESAVPPGKPFFDIGLDSMGAITLVQLLEKTYKLSLPVSTLFDHPTPQKLSSHLLGLINSITPLLAPQAPATEDSVIKRDTDIAVLGISGRFPKAANASAFWKNLLDARDCVEEIPAERWDVTGIYDPDPSKKGKSLSKWAGLLSGIDQFEPLFFNLSPQEARLMDPQHRMMLMEAWNALEDAGYTPDALSDLQVGVYIGAKKGDYDSLFAEDITPSAETLIGNDAAVLSARLSYFLNFHGPNLTIDTACSSSLVAVHLACQAIQNGEIDMALVGGVCINHAASFYVATSRLGIFSATGKCRAFDNSADGFVHGEGAAFVLLRPLADAKRNNDYIYGVIKATAVNHGGRANGLASPGAAAQSAVQLQAYQRYGINPENISYVEAHGTGTRLGDPIEIDALTQSFRKYTRGSQFCGIGSVKTNIGHLTAAAGITGLIKVLLSLRHKVLPPSLHFSNPNEHIRFKESPFYVVMEKRDWKSASGRPLQAAINSFGMGGTNAHCVVQEAPQQGQDQLIIPWYLVPLSARTPASLLSRIKELHDWLQENPNASLHSIAYTLCVGRVFFPFYQLFLVSSMQDLTGQLAQAWDKPLFLEIQPASKRVAEQPMTNAREDARQYYVQLLSLKAWIEEGGRPDWQALFAKTPANRMPLPAYSFNTQSYWVGTPAIKKADEPMPESTGGNGTGKEGNTAEEILVNSVARLLEVSMEQLAFSVSLANYGFDSIKAMTLKYELEQSLKREINMEHLNPHNTLDEVLQGIRGAEPVAENISIQELVNKFLNDQLEIETVDSALLDKIYAYMENISSGKL</sequence>
<dbReference type="Gene3D" id="3.30.559.30">
    <property type="entry name" value="Nonribosomal peptide synthetase, condensation domain"/>
    <property type="match status" value="1"/>
</dbReference>
<keyword evidence="3" id="KW-0808">Transferase</keyword>
<accession>A0ABP8NBQ4</accession>
<dbReference type="SUPFAM" id="SSF52777">
    <property type="entry name" value="CoA-dependent acyltransferases"/>
    <property type="match status" value="1"/>
</dbReference>
<dbReference type="Proteomes" id="UP001501175">
    <property type="component" value="Unassembled WGS sequence"/>
</dbReference>
<evidence type="ECO:0000256" key="2">
    <source>
        <dbReference type="ARBA" id="ARBA00022553"/>
    </source>
</evidence>
<dbReference type="PROSITE" id="PS00606">
    <property type="entry name" value="KS3_1"/>
    <property type="match status" value="1"/>
</dbReference>
<dbReference type="Gene3D" id="1.10.1200.10">
    <property type="entry name" value="ACP-like"/>
    <property type="match status" value="2"/>
</dbReference>
<dbReference type="SUPFAM" id="SSF56801">
    <property type="entry name" value="Acetyl-CoA synthetase-like"/>
    <property type="match status" value="1"/>
</dbReference>
<dbReference type="RefSeq" id="WP_345246386.1">
    <property type="nucleotide sequence ID" value="NZ_BAABHD010000072.1"/>
</dbReference>
<name>A0ABP8NBQ4_9BACT</name>
<evidence type="ECO:0000313" key="7">
    <source>
        <dbReference type="Proteomes" id="UP001501175"/>
    </source>
</evidence>
<dbReference type="InterPro" id="IPR020845">
    <property type="entry name" value="AMP-binding_CS"/>
</dbReference>
<evidence type="ECO:0000256" key="3">
    <source>
        <dbReference type="ARBA" id="ARBA00022679"/>
    </source>
</evidence>
<dbReference type="CDD" id="cd00833">
    <property type="entry name" value="PKS"/>
    <property type="match status" value="1"/>
</dbReference>
<dbReference type="Gene3D" id="1.10.1240.100">
    <property type="match status" value="1"/>
</dbReference>
<dbReference type="PROSITE" id="PS50075">
    <property type="entry name" value="CARRIER"/>
    <property type="match status" value="2"/>
</dbReference>
<dbReference type="InterPro" id="IPR050091">
    <property type="entry name" value="PKS_NRPS_Biosynth_Enz"/>
</dbReference>
<proteinExistence type="predicted"/>
<dbReference type="SMART" id="SM01294">
    <property type="entry name" value="PKS_PP_betabranch"/>
    <property type="match status" value="1"/>
</dbReference>
<dbReference type="InterPro" id="IPR045851">
    <property type="entry name" value="AMP-bd_C_sf"/>
</dbReference>
<evidence type="ECO:0000313" key="6">
    <source>
        <dbReference type="EMBL" id="GAA4462937.1"/>
    </source>
</evidence>
<evidence type="ECO:0000256" key="1">
    <source>
        <dbReference type="ARBA" id="ARBA00022450"/>
    </source>
</evidence>
<dbReference type="Gene3D" id="3.40.50.12780">
    <property type="entry name" value="N-terminal domain of ligase-like"/>
    <property type="match status" value="1"/>
</dbReference>
<protein>
    <recommendedName>
        <fullName evidence="8">Amino acid adenylation domain-containing protein</fullName>
    </recommendedName>
</protein>
<evidence type="ECO:0000259" key="5">
    <source>
        <dbReference type="PROSITE" id="PS52004"/>
    </source>
</evidence>
<dbReference type="InterPro" id="IPR016039">
    <property type="entry name" value="Thiolase-like"/>
</dbReference>
<keyword evidence="7" id="KW-1185">Reference proteome</keyword>
<dbReference type="InterPro" id="IPR032821">
    <property type="entry name" value="PKS_assoc"/>
</dbReference>
<dbReference type="Pfam" id="PF02801">
    <property type="entry name" value="Ketoacyl-synt_C"/>
    <property type="match status" value="1"/>
</dbReference>
<dbReference type="SMART" id="SM00823">
    <property type="entry name" value="PKS_PP"/>
    <property type="match status" value="1"/>
</dbReference>
<dbReference type="PANTHER" id="PTHR43775:SF37">
    <property type="entry name" value="SI:DKEY-61P9.11"/>
    <property type="match status" value="1"/>
</dbReference>
<dbReference type="Pfam" id="PF16197">
    <property type="entry name" value="KAsynt_C_assoc"/>
    <property type="match status" value="1"/>
</dbReference>
<reference evidence="7" key="1">
    <citation type="journal article" date="2019" name="Int. J. Syst. Evol. Microbiol.">
        <title>The Global Catalogue of Microorganisms (GCM) 10K type strain sequencing project: providing services to taxonomists for standard genome sequencing and annotation.</title>
        <authorList>
            <consortium name="The Broad Institute Genomics Platform"/>
            <consortium name="The Broad Institute Genome Sequencing Center for Infectious Disease"/>
            <person name="Wu L."/>
            <person name="Ma J."/>
        </authorList>
    </citation>
    <scope>NUCLEOTIDE SEQUENCE [LARGE SCALE GENOMIC DNA]</scope>
    <source>
        <strain evidence="7">JCM 17927</strain>
    </source>
</reference>
<comment type="caution">
    <text evidence="6">The sequence shown here is derived from an EMBL/GenBank/DDBJ whole genome shotgun (WGS) entry which is preliminary data.</text>
</comment>
<feature type="domain" description="Ketosynthase family 3 (KS3)" evidence="5">
    <location>
        <begin position="818"/>
        <end position="1242"/>
    </location>
</feature>
<dbReference type="InterPro" id="IPR006162">
    <property type="entry name" value="Ppantetheine_attach_site"/>
</dbReference>
<organism evidence="6 7">
    <name type="scientific">Nibrella saemangeumensis</name>
    <dbReference type="NCBI Taxonomy" id="1084526"/>
    <lineage>
        <taxon>Bacteria</taxon>
        <taxon>Pseudomonadati</taxon>
        <taxon>Bacteroidota</taxon>
        <taxon>Cytophagia</taxon>
        <taxon>Cytophagales</taxon>
        <taxon>Spirosomataceae</taxon>
        <taxon>Nibrella</taxon>
    </lineage>
</organism>